<organism evidence="4 5">
    <name type="scientific">Paenibacillus tyrfis</name>
    <dbReference type="NCBI Taxonomy" id="1501230"/>
    <lineage>
        <taxon>Bacteria</taxon>
        <taxon>Bacillati</taxon>
        <taxon>Bacillota</taxon>
        <taxon>Bacilli</taxon>
        <taxon>Bacillales</taxon>
        <taxon>Paenibacillaceae</taxon>
        <taxon>Paenibacillus</taxon>
    </lineage>
</organism>
<comment type="caution">
    <text evidence="4">The sequence shown here is derived from an EMBL/GenBank/DDBJ whole genome shotgun (WGS) entry which is preliminary data.</text>
</comment>
<protein>
    <submittedName>
        <fullName evidence="4">Fe-S cluster assembly protein SufD</fullName>
    </submittedName>
</protein>
<feature type="domain" description="SUF system FeS cluster assembly SufBD core" evidence="2">
    <location>
        <begin position="176"/>
        <end position="410"/>
    </location>
</feature>
<keyword evidence="5" id="KW-1185">Reference proteome</keyword>
<dbReference type="OrthoDB" id="9803529at2"/>
<evidence type="ECO:0000259" key="3">
    <source>
        <dbReference type="Pfam" id="PF19295"/>
    </source>
</evidence>
<dbReference type="SUPFAM" id="SSF101960">
    <property type="entry name" value="Stabilizer of iron transporter SufD"/>
    <property type="match status" value="1"/>
</dbReference>
<evidence type="ECO:0000313" key="5">
    <source>
        <dbReference type="Proteomes" id="UP000028123"/>
    </source>
</evidence>
<dbReference type="Proteomes" id="UP000028123">
    <property type="component" value="Unassembled WGS sequence"/>
</dbReference>
<dbReference type="eggNOG" id="COG0719">
    <property type="taxonomic scope" value="Bacteria"/>
</dbReference>
<dbReference type="RefSeq" id="WP_036681713.1">
    <property type="nucleotide sequence ID" value="NZ_JNVM01000010.1"/>
</dbReference>
<dbReference type="GO" id="GO:0016226">
    <property type="term" value="P:iron-sulfur cluster assembly"/>
    <property type="evidence" value="ECO:0007669"/>
    <property type="project" value="InterPro"/>
</dbReference>
<dbReference type="InterPro" id="IPR055346">
    <property type="entry name" value="Fe-S_cluster_assembly_SufBD"/>
</dbReference>
<evidence type="ECO:0000259" key="2">
    <source>
        <dbReference type="Pfam" id="PF01458"/>
    </source>
</evidence>
<comment type="similarity">
    <text evidence="1">Belongs to the iron-sulfur cluster assembly SufBD family.</text>
</comment>
<dbReference type="InterPro" id="IPR000825">
    <property type="entry name" value="SUF_FeS_clus_asmbl_SufBD_core"/>
</dbReference>
<evidence type="ECO:0000313" key="4">
    <source>
        <dbReference type="EMBL" id="KEQ25517.1"/>
    </source>
</evidence>
<reference evidence="4 5" key="1">
    <citation type="submission" date="2014-06" db="EMBL/GenBank/DDBJ databases">
        <title>Draft genome sequence of Paenibacillus sp. MSt1.</title>
        <authorList>
            <person name="Aw Y.K."/>
            <person name="Ong K.S."/>
            <person name="Gan H.M."/>
            <person name="Lee S.M."/>
        </authorList>
    </citation>
    <scope>NUCLEOTIDE SEQUENCE [LARGE SCALE GENOMIC DNA]</scope>
    <source>
        <strain evidence="4 5">MSt1</strain>
    </source>
</reference>
<dbReference type="Pfam" id="PF19295">
    <property type="entry name" value="SufBD_N"/>
    <property type="match status" value="1"/>
</dbReference>
<sequence>MSTQTVLPIDRASLVELSKARQEPEWMTTLRAQALELAGSLELPTLEKTRIDRWNLASFGTYKAGAKLALLEELPASAKSLLQNDGQGHPDNLIVQKNSGVVYSSVSETLKQQGVVFMSLEEALQTHGELVQKYFMSVVGKDENRLTALHTALWSGGVFLYVPKNVQVEVPVQALFVTDDAEASFSPHVLIVAEQHASVTYVDNFVSEGSVNGLVQNGIVEVVVKPGAKVTFASVHNLNESITDLTYRRALVENDGSIEWIVGEMHYGNAMSDTTSILKGNGSTSDAKVICVGTGEQKLNVSTRAVHFGKSSDSQMITRAVMRDGATAIINGITKIEKGATKANGEQTEKVLMLSPKARGDANPILLIDEDDVTAGHAASVGQVNPEQVYYMMSRGVSREEAERLIIYGFLAPVVSQIPLEQIASQLQLLVERKLGQ</sequence>
<dbReference type="InterPro" id="IPR045595">
    <property type="entry name" value="SufBD_N"/>
</dbReference>
<dbReference type="PANTHER" id="PTHR30508:SF1">
    <property type="entry name" value="UPF0051 PROTEIN ABCI8, CHLOROPLASTIC-RELATED"/>
    <property type="match status" value="1"/>
</dbReference>
<dbReference type="InterPro" id="IPR011542">
    <property type="entry name" value="SUF_FeS_clus_asmbl_SufD"/>
</dbReference>
<dbReference type="AlphaFoldDB" id="A0A081P494"/>
<dbReference type="Pfam" id="PF01458">
    <property type="entry name" value="SUFBD_core"/>
    <property type="match status" value="1"/>
</dbReference>
<proteinExistence type="inferred from homology"/>
<accession>A0A081P494</accession>
<dbReference type="EMBL" id="JNVM01000010">
    <property type="protein sequence ID" value="KEQ25517.1"/>
    <property type="molecule type" value="Genomic_DNA"/>
</dbReference>
<dbReference type="InterPro" id="IPR037284">
    <property type="entry name" value="SUF_FeS_clus_asmbl_SufBD_sf"/>
</dbReference>
<name>A0A081P494_9BACL</name>
<evidence type="ECO:0000256" key="1">
    <source>
        <dbReference type="ARBA" id="ARBA00043967"/>
    </source>
</evidence>
<dbReference type="PANTHER" id="PTHR30508">
    <property type="entry name" value="FES CLUSTER ASSEMBLY PROTEIN SUF"/>
    <property type="match status" value="1"/>
</dbReference>
<dbReference type="NCBIfam" id="TIGR01981">
    <property type="entry name" value="sufD"/>
    <property type="match status" value="1"/>
</dbReference>
<feature type="domain" description="SUF system FeS cluster assembly SufBD N-terminal" evidence="3">
    <location>
        <begin position="23"/>
        <end position="173"/>
    </location>
</feature>
<gene>
    <name evidence="4" type="ORF">ET33_01995</name>
</gene>